<protein>
    <submittedName>
        <fullName evidence="4">Alpha/beta hydrolase</fullName>
    </submittedName>
</protein>
<proteinExistence type="inferred from homology"/>
<dbReference type="Gene3D" id="3.40.50.1820">
    <property type="entry name" value="alpha/beta hydrolase"/>
    <property type="match status" value="1"/>
</dbReference>
<dbReference type="InterPro" id="IPR050300">
    <property type="entry name" value="GDXG_lipolytic_enzyme"/>
</dbReference>
<dbReference type="Pfam" id="PF07859">
    <property type="entry name" value="Abhydrolase_3"/>
    <property type="match status" value="1"/>
</dbReference>
<dbReference type="InterPro" id="IPR029058">
    <property type="entry name" value="AB_hydrolase_fold"/>
</dbReference>
<name>A0ABP3NC55_SACER</name>
<reference evidence="5" key="1">
    <citation type="journal article" date="2019" name="Int. J. Syst. Evol. Microbiol.">
        <title>The Global Catalogue of Microorganisms (GCM) 10K type strain sequencing project: providing services to taxonomists for standard genome sequencing and annotation.</title>
        <authorList>
            <consortium name="The Broad Institute Genomics Platform"/>
            <consortium name="The Broad Institute Genome Sequencing Center for Infectious Disease"/>
            <person name="Wu L."/>
            <person name="Ma J."/>
        </authorList>
    </citation>
    <scope>NUCLEOTIDE SEQUENCE [LARGE SCALE GENOMIC DNA]</scope>
    <source>
        <strain evidence="5">JCM 10303</strain>
    </source>
</reference>
<dbReference type="SUPFAM" id="SSF53474">
    <property type="entry name" value="alpha/beta-Hydrolases"/>
    <property type="match status" value="1"/>
</dbReference>
<keyword evidence="5" id="KW-1185">Reference proteome</keyword>
<organism evidence="4 5">
    <name type="scientific">Saccharopolyspora erythraea</name>
    <name type="common">Streptomyces erythraeus</name>
    <dbReference type="NCBI Taxonomy" id="1836"/>
    <lineage>
        <taxon>Bacteria</taxon>
        <taxon>Bacillati</taxon>
        <taxon>Actinomycetota</taxon>
        <taxon>Actinomycetes</taxon>
        <taxon>Pseudonocardiales</taxon>
        <taxon>Pseudonocardiaceae</taxon>
        <taxon>Saccharopolyspora</taxon>
    </lineage>
</organism>
<evidence type="ECO:0000313" key="5">
    <source>
        <dbReference type="Proteomes" id="UP001500729"/>
    </source>
</evidence>
<evidence type="ECO:0000256" key="2">
    <source>
        <dbReference type="ARBA" id="ARBA00022801"/>
    </source>
</evidence>
<evidence type="ECO:0000259" key="3">
    <source>
        <dbReference type="Pfam" id="PF07859"/>
    </source>
</evidence>
<dbReference type="InterPro" id="IPR013094">
    <property type="entry name" value="AB_hydrolase_3"/>
</dbReference>
<evidence type="ECO:0000256" key="1">
    <source>
        <dbReference type="ARBA" id="ARBA00010515"/>
    </source>
</evidence>
<comment type="caution">
    <text evidence="4">The sequence shown here is derived from an EMBL/GenBank/DDBJ whole genome shotgun (WGS) entry which is preliminary data.</text>
</comment>
<dbReference type="PANTHER" id="PTHR48081">
    <property type="entry name" value="AB HYDROLASE SUPERFAMILY PROTEIN C4A8.06C"/>
    <property type="match status" value="1"/>
</dbReference>
<dbReference type="EMBL" id="BAAAGS010000031">
    <property type="protein sequence ID" value="GAA0540430.1"/>
    <property type="molecule type" value="Genomic_DNA"/>
</dbReference>
<sequence length="322" mass="33925">MEQGPDSADGGPRMHLDPELAAALPALPDLHIHDLAAARERMAQLAARAEVPATEGLGIVDKSVRAADGTLVPIRVCRPLDVAGPLPALLLLHGGGFVMGSLESTTPQSVALCTGLPAFVVAVGYRLAPEHPYPAALRDSEAALRWVADAEGVDTARIGVYGMSAGGGLAAALTLLVRDRGGPPIRFQLLDAPEVDDRLETPSARTFDDTPLWNRADAELSWRHYLSGCDGRVPAYAAPARADDLSGLPPAYVSVYENDPLRDEGIAYASALLRAGVSVELHLFPGTFHRSAIIAGAQVSRRQAAETLAILRRALHPEASGQ</sequence>
<gene>
    <name evidence="4" type="ORF">GCM10009533_44390</name>
</gene>
<evidence type="ECO:0000313" key="4">
    <source>
        <dbReference type="EMBL" id="GAA0540430.1"/>
    </source>
</evidence>
<accession>A0ABP3NC55</accession>
<keyword evidence="2 4" id="KW-0378">Hydrolase</keyword>
<comment type="similarity">
    <text evidence="1">Belongs to the 'GDXG' lipolytic enzyme family.</text>
</comment>
<dbReference type="PANTHER" id="PTHR48081:SF8">
    <property type="entry name" value="ALPHA_BETA HYDROLASE FOLD-3 DOMAIN-CONTAINING PROTEIN-RELATED"/>
    <property type="match status" value="1"/>
</dbReference>
<dbReference type="Proteomes" id="UP001500729">
    <property type="component" value="Unassembled WGS sequence"/>
</dbReference>
<feature type="domain" description="Alpha/beta hydrolase fold-3" evidence="3">
    <location>
        <begin position="90"/>
        <end position="290"/>
    </location>
</feature>
<dbReference type="PROSITE" id="PS01173">
    <property type="entry name" value="LIPASE_GDXG_HIS"/>
    <property type="match status" value="1"/>
</dbReference>
<dbReference type="GO" id="GO:0016787">
    <property type="term" value="F:hydrolase activity"/>
    <property type="evidence" value="ECO:0007669"/>
    <property type="project" value="UniProtKB-KW"/>
</dbReference>
<dbReference type="InterPro" id="IPR002168">
    <property type="entry name" value="Lipase_GDXG_HIS_AS"/>
</dbReference>